<evidence type="ECO:0000256" key="2">
    <source>
        <dbReference type="ARBA" id="ARBA00022692"/>
    </source>
</evidence>
<sequence>MAMTKINPEYHVHNQSIRHEFIRKVYFILMCQLLATLGAVAIFFFSPEVKDFVDRNIWILWLSGIIMVVTMVACWIENVQRQTPKNICLGIFTFARSFFLGVATSYYADNKVLLAIGTTVAICLSLTLFAMQTKWDLTVSGKIVIYAKLIFNLFSIFFGGKLSSLSYSSLCAFFASFNLIYDTQLMMGGNVCKYIISQEEYIFAISNLYYDISNIFLDVLNILGITGE</sequence>
<name>A0A6P8XE13_DROAB</name>
<proteinExistence type="inferred from homology"/>
<accession>A0A6P8XE13</accession>
<evidence type="ECO:0000256" key="4">
    <source>
        <dbReference type="ARBA" id="ARBA00023136"/>
    </source>
</evidence>
<feature type="transmembrane region" description="Helical" evidence="5">
    <location>
        <begin position="25"/>
        <end position="45"/>
    </location>
</feature>
<dbReference type="Pfam" id="PF01027">
    <property type="entry name" value="Bax1-I"/>
    <property type="match status" value="1"/>
</dbReference>
<dbReference type="PANTHER" id="PTHR23291">
    <property type="entry name" value="BAX INHIBITOR-RELATED"/>
    <property type="match status" value="1"/>
</dbReference>
<keyword evidence="2 5" id="KW-0812">Transmembrane</keyword>
<evidence type="ECO:0000256" key="1">
    <source>
        <dbReference type="ARBA" id="ARBA00004141"/>
    </source>
</evidence>
<dbReference type="GO" id="GO:0016020">
    <property type="term" value="C:membrane"/>
    <property type="evidence" value="ECO:0007669"/>
    <property type="project" value="UniProtKB-SubCell"/>
</dbReference>
<keyword evidence="4 5" id="KW-0472">Membrane</keyword>
<dbReference type="GeneID" id="117574713"/>
<dbReference type="Proteomes" id="UP000515160">
    <property type="component" value="Chromosome 2R"/>
</dbReference>
<protein>
    <submittedName>
        <fullName evidence="7">Protein lifeguard 1-like</fullName>
    </submittedName>
</protein>
<evidence type="ECO:0000256" key="3">
    <source>
        <dbReference type="ARBA" id="ARBA00022989"/>
    </source>
</evidence>
<evidence type="ECO:0000313" key="7">
    <source>
        <dbReference type="RefSeq" id="XP_034114526.1"/>
    </source>
</evidence>
<dbReference type="AlphaFoldDB" id="A0A6P8XE13"/>
<keyword evidence="6" id="KW-1185">Reference proteome</keyword>
<dbReference type="OrthoDB" id="7933078at2759"/>
<feature type="transmembrane region" description="Helical" evidence="5">
    <location>
        <begin position="165"/>
        <end position="181"/>
    </location>
</feature>
<evidence type="ECO:0000313" key="6">
    <source>
        <dbReference type="Proteomes" id="UP000515160"/>
    </source>
</evidence>
<evidence type="ECO:0000256" key="5">
    <source>
        <dbReference type="RuleBase" id="RU004379"/>
    </source>
</evidence>
<feature type="transmembrane region" description="Helical" evidence="5">
    <location>
        <begin position="143"/>
        <end position="159"/>
    </location>
</feature>
<feature type="transmembrane region" description="Helical" evidence="5">
    <location>
        <begin position="57"/>
        <end position="76"/>
    </location>
</feature>
<organism evidence="6 7">
    <name type="scientific">Drosophila albomicans</name>
    <name type="common">Fruit fly</name>
    <dbReference type="NCBI Taxonomy" id="7291"/>
    <lineage>
        <taxon>Eukaryota</taxon>
        <taxon>Metazoa</taxon>
        <taxon>Ecdysozoa</taxon>
        <taxon>Arthropoda</taxon>
        <taxon>Hexapoda</taxon>
        <taxon>Insecta</taxon>
        <taxon>Pterygota</taxon>
        <taxon>Neoptera</taxon>
        <taxon>Endopterygota</taxon>
        <taxon>Diptera</taxon>
        <taxon>Brachycera</taxon>
        <taxon>Muscomorpha</taxon>
        <taxon>Ephydroidea</taxon>
        <taxon>Drosophilidae</taxon>
        <taxon>Drosophila</taxon>
    </lineage>
</organism>
<dbReference type="RefSeq" id="XP_034114526.1">
    <property type="nucleotide sequence ID" value="XM_034258635.2"/>
</dbReference>
<dbReference type="PANTHER" id="PTHR23291:SF47">
    <property type="entry name" value="TRANSMEMBRANE BAX INHIBITOR MOTIF CONTAINING 7"/>
    <property type="match status" value="1"/>
</dbReference>
<keyword evidence="3 5" id="KW-1133">Transmembrane helix</keyword>
<dbReference type="InterPro" id="IPR006214">
    <property type="entry name" value="Bax_inhibitor_1-related"/>
</dbReference>
<comment type="similarity">
    <text evidence="5">Belongs to the BI1 family.</text>
</comment>
<reference evidence="7" key="1">
    <citation type="submission" date="2025-08" db="UniProtKB">
        <authorList>
            <consortium name="RefSeq"/>
        </authorList>
    </citation>
    <scope>IDENTIFICATION</scope>
    <source>
        <strain evidence="7">15112-1751.03</strain>
        <tissue evidence="7">Whole Adult</tissue>
    </source>
</reference>
<gene>
    <name evidence="7" type="primary">LOC117574713</name>
</gene>
<feature type="transmembrane region" description="Helical" evidence="5">
    <location>
        <begin position="88"/>
        <end position="107"/>
    </location>
</feature>
<comment type="subcellular location">
    <subcellularLocation>
        <location evidence="1">Membrane</location>
        <topology evidence="1">Multi-pass membrane protein</topology>
    </subcellularLocation>
</comment>
<feature type="transmembrane region" description="Helical" evidence="5">
    <location>
        <begin position="113"/>
        <end position="131"/>
    </location>
</feature>